<evidence type="ECO:0000313" key="3">
    <source>
        <dbReference type="Proteomes" id="UP000811365"/>
    </source>
</evidence>
<feature type="transmembrane region" description="Helical" evidence="1">
    <location>
        <begin position="6"/>
        <end position="28"/>
    </location>
</feature>
<dbReference type="EMBL" id="JAGZYH010000013">
    <property type="protein sequence ID" value="MBS6621477.1"/>
    <property type="molecule type" value="Genomic_DNA"/>
</dbReference>
<keyword evidence="1" id="KW-1133">Transmembrane helix</keyword>
<sequence>MNGIDILQIATATIISAGGIGAIIIAAVQFTSNIIADKISKKYELKLNESLESYKSNLDKGNHISRAMFDKEFEYYQLLSRKYTIAFNSFNLYYGIKYSKLDVIPIEEIHIYNPKLEELAKDIRGGKRVTEVQMDTLKSNIAEQFLEFKKVLDESESFINGEIYSKYAKLYDLIRSYYLNEDSMLLDEIQSLRLQLPKTIRNYLIGLTVIN</sequence>
<proteinExistence type="predicted"/>
<evidence type="ECO:0000313" key="2">
    <source>
        <dbReference type="EMBL" id="MBS6621477.1"/>
    </source>
</evidence>
<keyword evidence="1" id="KW-0812">Transmembrane</keyword>
<accession>A0A9E1GJC7</accession>
<reference evidence="2" key="1">
    <citation type="submission" date="2021-02" db="EMBL/GenBank/DDBJ databases">
        <title>Infant gut strain persistence is associated with maternal origin, phylogeny, and functional potential including surface adhesion and iron acquisition.</title>
        <authorList>
            <person name="Lou Y.C."/>
        </authorList>
    </citation>
    <scope>NUCLEOTIDE SEQUENCE</scope>
    <source>
        <strain evidence="2">L2_039_000G1_dasL2_039_000G1_maxbin2.maxbin.077</strain>
    </source>
</reference>
<protein>
    <submittedName>
        <fullName evidence="2">Uncharacterized protein</fullName>
    </submittedName>
</protein>
<dbReference type="AlphaFoldDB" id="A0A9E1GJC7"/>
<gene>
    <name evidence="2" type="ORF">KH315_04840</name>
</gene>
<evidence type="ECO:0000256" key="1">
    <source>
        <dbReference type="SAM" id="Phobius"/>
    </source>
</evidence>
<keyword evidence="1" id="KW-0472">Membrane</keyword>
<name>A0A9E1GJC7_9FIRM</name>
<comment type="caution">
    <text evidence="2">The sequence shown here is derived from an EMBL/GenBank/DDBJ whole genome shotgun (WGS) entry which is preliminary data.</text>
</comment>
<organism evidence="2 3">
    <name type="scientific">Faecalibacterium prausnitzii</name>
    <dbReference type="NCBI Taxonomy" id="853"/>
    <lineage>
        <taxon>Bacteria</taxon>
        <taxon>Bacillati</taxon>
        <taxon>Bacillota</taxon>
        <taxon>Clostridia</taxon>
        <taxon>Eubacteriales</taxon>
        <taxon>Oscillospiraceae</taxon>
        <taxon>Faecalibacterium</taxon>
    </lineage>
</organism>
<dbReference type="Proteomes" id="UP000811365">
    <property type="component" value="Unassembled WGS sequence"/>
</dbReference>